<feature type="binding site" evidence="8">
    <location>
        <position position="220"/>
    </location>
    <ligand>
        <name>Zn(2+)</name>
        <dbReference type="ChEBI" id="CHEBI:29105"/>
        <label>2</label>
    </ligand>
</feature>
<gene>
    <name evidence="9" type="ORF">KGMB02408_06160</name>
</gene>
<feature type="binding site" evidence="8">
    <location>
        <position position="330"/>
    </location>
    <ligand>
        <name>Zn(2+)</name>
        <dbReference type="ChEBI" id="CHEBI:29105"/>
        <label>2</label>
    </ligand>
</feature>
<evidence type="ECO:0000256" key="6">
    <source>
        <dbReference type="PIRNR" id="PIRNR001123"/>
    </source>
</evidence>
<dbReference type="PANTHER" id="PTHR32481">
    <property type="entry name" value="AMINOPEPTIDASE"/>
    <property type="match status" value="1"/>
</dbReference>
<keyword evidence="5 9" id="KW-0378">Hydrolase</keyword>
<protein>
    <submittedName>
        <fullName evidence="9">Hydrolase</fullName>
    </submittedName>
</protein>
<dbReference type="SUPFAM" id="SSF53187">
    <property type="entry name" value="Zn-dependent exopeptidases"/>
    <property type="match status" value="1"/>
</dbReference>
<sequence>MFYMNFDKIDECDMKLLDSLSQSLGVSGFEKEVCTWFLKNVTSSVDTSFLDIMGNAYATIPGLENGKNIMIEAHADEIGFQVLHIGESGFLYLRRNGGIDEQCIPGSQIVILTRSGERICGVIGKKPIHLMTTDDRKRTLELNQLWVDTGLDIEEVKSRVSVGDIVAIKPNWQWLSKNRISGKSLDNKLGVFILVKVMEALSKVKPIFNSVTSVATVQEEVGSRGVVIAGYKIKPDIAITIDLDFATDVPDCSSNKYGKIELGRGVVIPLNVDSDIELSRQMEKIAKKNGIIYQMSAKPHATGGTNISRLQLVREGVRTISLGIPCRYMHTPVEVCDMRDVGAAIQLITYFCLQREF</sequence>
<evidence type="ECO:0000256" key="8">
    <source>
        <dbReference type="PIRSR" id="PIRSR001123-2"/>
    </source>
</evidence>
<proteinExistence type="inferred from homology"/>
<evidence type="ECO:0000256" key="5">
    <source>
        <dbReference type="ARBA" id="ARBA00022801"/>
    </source>
</evidence>
<evidence type="ECO:0000256" key="7">
    <source>
        <dbReference type="PIRSR" id="PIRSR001123-1"/>
    </source>
</evidence>
<dbReference type="InterPro" id="IPR008007">
    <property type="entry name" value="Peptidase_M42"/>
</dbReference>
<evidence type="ECO:0000256" key="4">
    <source>
        <dbReference type="ARBA" id="ARBA00022723"/>
    </source>
</evidence>
<feature type="active site" description="Proton acceptor" evidence="7">
    <location>
        <position position="219"/>
    </location>
</feature>
<dbReference type="AlphaFoldDB" id="A0A401LQC9"/>
<organism evidence="9 10">
    <name type="scientific">Bacteroides faecalis</name>
    <dbReference type="NCBI Taxonomy" id="2447885"/>
    <lineage>
        <taxon>Bacteria</taxon>
        <taxon>Pseudomonadati</taxon>
        <taxon>Bacteroidota</taxon>
        <taxon>Bacteroidia</taxon>
        <taxon>Bacteroidales</taxon>
        <taxon>Bacteroidaceae</taxon>
        <taxon>Bacteroides</taxon>
    </lineage>
</organism>
<keyword evidence="4 8" id="KW-0479">Metal-binding</keyword>
<comment type="cofactor">
    <cofactor evidence="8">
        <name>a divalent metal cation</name>
        <dbReference type="ChEBI" id="CHEBI:60240"/>
    </cofactor>
    <text evidence="8">Binds 2 divalent metal cations per subunit.</text>
</comment>
<dbReference type="Pfam" id="PF05343">
    <property type="entry name" value="Peptidase_M42"/>
    <property type="match status" value="1"/>
</dbReference>
<keyword evidence="2" id="KW-0031">Aminopeptidase</keyword>
<feature type="binding site" evidence="8">
    <location>
        <position position="186"/>
    </location>
    <ligand>
        <name>Zn(2+)</name>
        <dbReference type="ChEBI" id="CHEBI:29105"/>
        <label>1</label>
    </ligand>
</feature>
<accession>A0A401LQC9</accession>
<feature type="binding site" evidence="8">
    <location>
        <position position="242"/>
    </location>
    <ligand>
        <name>Zn(2+)</name>
        <dbReference type="ChEBI" id="CHEBI:29105"/>
        <label>1</label>
    </ligand>
</feature>
<dbReference type="GO" id="GO:0004177">
    <property type="term" value="F:aminopeptidase activity"/>
    <property type="evidence" value="ECO:0007669"/>
    <property type="project" value="UniProtKB-UniRule"/>
</dbReference>
<dbReference type="GO" id="GO:0046872">
    <property type="term" value="F:metal ion binding"/>
    <property type="evidence" value="ECO:0007669"/>
    <property type="project" value="UniProtKB-UniRule"/>
</dbReference>
<comment type="similarity">
    <text evidence="1 6">Belongs to the peptidase M42 family.</text>
</comment>
<dbReference type="Proteomes" id="UP000288079">
    <property type="component" value="Unassembled WGS sequence"/>
</dbReference>
<evidence type="ECO:0000256" key="2">
    <source>
        <dbReference type="ARBA" id="ARBA00022438"/>
    </source>
</evidence>
<dbReference type="PANTHER" id="PTHR32481:SF20">
    <property type="entry name" value="AMINOPEPTIDASE YSDC"/>
    <property type="match status" value="1"/>
</dbReference>
<dbReference type="InterPro" id="IPR051464">
    <property type="entry name" value="Peptidase_M42_aminopept"/>
</dbReference>
<feature type="binding site" evidence="8">
    <location>
        <position position="186"/>
    </location>
    <ligand>
        <name>Zn(2+)</name>
        <dbReference type="ChEBI" id="CHEBI:29105"/>
        <label>2</label>
    </ligand>
</feature>
<reference evidence="9 10" key="1">
    <citation type="submission" date="2018-10" db="EMBL/GenBank/DDBJ databases">
        <title>Draft Genome Sequence of Bacteroides sp. KCTC 15687.</title>
        <authorList>
            <person name="Yu S.Y."/>
            <person name="Kim J.S."/>
            <person name="Oh B.S."/>
            <person name="Park S.H."/>
            <person name="Kang S.W."/>
            <person name="Park J.E."/>
            <person name="Choi S.H."/>
            <person name="Han K.I."/>
            <person name="Lee K.C."/>
            <person name="Eom M.K."/>
            <person name="Suh M.K."/>
            <person name="Lee D.H."/>
            <person name="Yoon H."/>
            <person name="Kim B."/>
            <person name="Yang S.J."/>
            <person name="Lee J.S."/>
            <person name="Lee J.H."/>
        </authorList>
    </citation>
    <scope>NUCLEOTIDE SEQUENCE [LARGE SCALE GENOMIC DNA]</scope>
    <source>
        <strain evidence="9 10">KCTC 15687</strain>
    </source>
</reference>
<keyword evidence="3" id="KW-0645">Protease</keyword>
<comment type="caution">
    <text evidence="9">The sequence shown here is derived from an EMBL/GenBank/DDBJ whole genome shotgun (WGS) entry which is preliminary data.</text>
</comment>
<dbReference type="GO" id="GO:0006508">
    <property type="term" value="P:proteolysis"/>
    <property type="evidence" value="ECO:0007669"/>
    <property type="project" value="UniProtKB-KW"/>
</dbReference>
<evidence type="ECO:0000256" key="1">
    <source>
        <dbReference type="ARBA" id="ARBA00006272"/>
    </source>
</evidence>
<dbReference type="Gene3D" id="3.40.630.10">
    <property type="entry name" value="Zn peptidases"/>
    <property type="match status" value="1"/>
</dbReference>
<dbReference type="Gene3D" id="2.40.30.40">
    <property type="entry name" value="Peptidase M42, domain 2"/>
    <property type="match status" value="1"/>
</dbReference>
<feature type="binding site" evidence="8">
    <location>
        <position position="74"/>
    </location>
    <ligand>
        <name>Zn(2+)</name>
        <dbReference type="ChEBI" id="CHEBI:29105"/>
        <label>1</label>
    </ligand>
</feature>
<dbReference type="PIRSF" id="PIRSF001123">
    <property type="entry name" value="PepA_GA"/>
    <property type="match status" value="1"/>
</dbReference>
<name>A0A401LQC9_9BACE</name>
<evidence type="ECO:0000313" key="10">
    <source>
        <dbReference type="Proteomes" id="UP000288079"/>
    </source>
</evidence>
<dbReference type="InterPro" id="IPR023367">
    <property type="entry name" value="Peptidase_M42_dom2"/>
</dbReference>
<evidence type="ECO:0000313" key="9">
    <source>
        <dbReference type="EMBL" id="GCB33671.1"/>
    </source>
</evidence>
<keyword evidence="10" id="KW-1185">Reference proteome</keyword>
<evidence type="ECO:0000256" key="3">
    <source>
        <dbReference type="ARBA" id="ARBA00022670"/>
    </source>
</evidence>
<dbReference type="SUPFAM" id="SSF101821">
    <property type="entry name" value="Aminopeptidase/glucanase lid domain"/>
    <property type="match status" value="1"/>
</dbReference>
<dbReference type="EMBL" id="BHWB01000002">
    <property type="protein sequence ID" value="GCB33671.1"/>
    <property type="molecule type" value="Genomic_DNA"/>
</dbReference>